<dbReference type="RefSeq" id="WP_100986207.1">
    <property type="nucleotide sequence ID" value="NZ_CP025096.1"/>
</dbReference>
<evidence type="ECO:0000313" key="3">
    <source>
        <dbReference type="Proteomes" id="UP000232883"/>
    </source>
</evidence>
<reference evidence="2 3" key="1">
    <citation type="submission" date="2017-11" db="EMBL/GenBank/DDBJ databases">
        <title>Taxonomic description and genome sequences of Spirosoma HA7 sp. nov., isolated from pollen microhabitat of Corylus avellana.</title>
        <authorList>
            <person name="Ambika Manirajan B."/>
            <person name="Suarez C."/>
            <person name="Ratering S."/>
            <person name="Geissler-Plaum R."/>
            <person name="Cardinale M."/>
            <person name="Sylvia S."/>
        </authorList>
    </citation>
    <scope>NUCLEOTIDE SEQUENCE [LARGE SCALE GENOMIC DNA]</scope>
    <source>
        <strain evidence="2 3">HA7</strain>
    </source>
</reference>
<gene>
    <name evidence="2" type="ORF">CWM47_02505</name>
</gene>
<proteinExistence type="predicted"/>
<organism evidence="2 3">
    <name type="scientific">Spirosoma pollinicola</name>
    <dbReference type="NCBI Taxonomy" id="2057025"/>
    <lineage>
        <taxon>Bacteria</taxon>
        <taxon>Pseudomonadati</taxon>
        <taxon>Bacteroidota</taxon>
        <taxon>Cytophagia</taxon>
        <taxon>Cytophagales</taxon>
        <taxon>Cytophagaceae</taxon>
        <taxon>Spirosoma</taxon>
    </lineage>
</organism>
<evidence type="ECO:0000313" key="2">
    <source>
        <dbReference type="EMBL" id="AUD00784.1"/>
    </source>
</evidence>
<feature type="transmembrane region" description="Helical" evidence="1">
    <location>
        <begin position="39"/>
        <end position="56"/>
    </location>
</feature>
<dbReference type="EMBL" id="CP025096">
    <property type="protein sequence ID" value="AUD00784.1"/>
    <property type="molecule type" value="Genomic_DNA"/>
</dbReference>
<keyword evidence="1" id="KW-0812">Transmembrane</keyword>
<dbReference type="OrthoDB" id="9893225at2"/>
<accession>A0A2K8YT79</accession>
<feature type="transmembrane region" description="Helical" evidence="1">
    <location>
        <begin position="7"/>
        <end position="27"/>
    </location>
</feature>
<keyword evidence="1" id="KW-1133">Transmembrane helix</keyword>
<keyword evidence="3" id="KW-1185">Reference proteome</keyword>
<dbReference type="Proteomes" id="UP000232883">
    <property type="component" value="Chromosome"/>
</dbReference>
<dbReference type="AlphaFoldDB" id="A0A2K8YT79"/>
<name>A0A2K8YT79_9BACT</name>
<evidence type="ECO:0000256" key="1">
    <source>
        <dbReference type="SAM" id="Phobius"/>
    </source>
</evidence>
<dbReference type="KEGG" id="spir:CWM47_02505"/>
<sequence length="65" mass="7456">MKNRRRSLLQFFVFTVIGGFNFLSLLGRPFFENMTGGDIAHVIGTVVAFGFAILFLKEYFFGRRS</sequence>
<protein>
    <submittedName>
        <fullName evidence="2">Uncharacterized protein</fullName>
    </submittedName>
</protein>
<keyword evidence="1" id="KW-0472">Membrane</keyword>